<dbReference type="EMBL" id="MJUW02000114">
    <property type="protein sequence ID" value="OQD44824.1"/>
    <property type="molecule type" value="Genomic_DNA"/>
</dbReference>
<dbReference type="InterPro" id="IPR023885">
    <property type="entry name" value="4Fe4S-binding_SPASM_dom"/>
</dbReference>
<dbReference type="PANTHER" id="PTHR43273">
    <property type="entry name" value="ANAEROBIC SULFATASE-MATURATING ENZYME HOMOLOG ASLB-RELATED"/>
    <property type="match status" value="1"/>
</dbReference>
<accession>A0A1V6LXF7</accession>
<proteinExistence type="predicted"/>
<reference evidence="2 3" key="1">
    <citation type="journal article" date="2016" name="Genome Announc.">
        <title>Draft Genome Sequence of the Anaerobic Ammonium-Oxidizing Bacterium 'Candidatus Brocadia sp. 40'.</title>
        <authorList>
            <person name="Ali M."/>
            <person name="Haroon M.F."/>
            <person name="Narita Y."/>
            <person name="Zhang L."/>
            <person name="Rangel Shaw D."/>
            <person name="Okabe S."/>
            <person name="Saikaly P.E."/>
        </authorList>
    </citation>
    <scope>NUCLEOTIDE SEQUENCE [LARGE SCALE GENOMIC DNA]</scope>
    <source>
        <strain evidence="2 3">40</strain>
    </source>
</reference>
<dbReference type="SUPFAM" id="SSF102114">
    <property type="entry name" value="Radical SAM enzymes"/>
    <property type="match status" value="1"/>
</dbReference>
<dbReference type="GO" id="GO:0046872">
    <property type="term" value="F:metal ion binding"/>
    <property type="evidence" value="ECO:0007669"/>
    <property type="project" value="UniProtKB-KW"/>
</dbReference>
<evidence type="ECO:0008006" key="4">
    <source>
        <dbReference type="Google" id="ProtNLM"/>
    </source>
</evidence>
<dbReference type="GO" id="GO:0016491">
    <property type="term" value="F:oxidoreductase activity"/>
    <property type="evidence" value="ECO:0007669"/>
    <property type="project" value="InterPro"/>
</dbReference>
<dbReference type="InterPro" id="IPR058240">
    <property type="entry name" value="rSAM_sf"/>
</dbReference>
<evidence type="ECO:0000256" key="1">
    <source>
        <dbReference type="ARBA" id="ARBA00001966"/>
    </source>
</evidence>
<dbReference type="InterPro" id="IPR023867">
    <property type="entry name" value="Sulphatase_maturase_rSAM"/>
</dbReference>
<dbReference type="CDD" id="cd01335">
    <property type="entry name" value="Radical_SAM"/>
    <property type="match status" value="1"/>
</dbReference>
<comment type="caution">
    <text evidence="2">The sequence shown here is derived from an EMBL/GenBank/DDBJ whole genome shotgun (WGS) entry which is preliminary data.</text>
</comment>
<evidence type="ECO:0000313" key="2">
    <source>
        <dbReference type="EMBL" id="OQD44824.1"/>
    </source>
</evidence>
<name>A0A1V6LXF7_9BACT</name>
<gene>
    <name evidence="2" type="ORF">BIY37_11375</name>
</gene>
<dbReference type="NCBIfam" id="TIGR04085">
    <property type="entry name" value="rSAM_more_4Fe4S"/>
    <property type="match status" value="1"/>
</dbReference>
<dbReference type="Gene3D" id="3.20.20.70">
    <property type="entry name" value="Aldolase class I"/>
    <property type="match status" value="1"/>
</dbReference>
<sequence length="361" mass="40540">MRCQYCYIDKKDTEMSLSIAKKIVDFIFKNTPSKEKIDIGFFGGEPLLEFELIKKITETIENHPSFNKKLVELTVVTNGTIFSDEIADFLNEHHIGFCLSCDGPPFVQDTFRCLQDGKGSSSIVTNTIRRAKETLLSVLVNAVYHPQTFRYLPHVVEYLASLGLKRIYLNPDFSAPWSKKEAELLSEIYGQISKQYIDFYLQKKPHFISLIDSKIAVILGEGYKPLDRCKMGTGEFAFTPSGNIYPCERLIGTDTGNGHCIGNIASGLNREQMSCKTAPGMEINTECISCSLKDYCMNWCGCSNYFSSGYYNRVSPFLCLSEKTAILTAFHTFRTLEEKLGSAFFNNLTEIHTGANCTIGG</sequence>
<comment type="cofactor">
    <cofactor evidence="1">
        <name>[4Fe-4S] cluster</name>
        <dbReference type="ChEBI" id="CHEBI:49883"/>
    </cofactor>
</comment>
<protein>
    <recommendedName>
        <fullName evidence="4">Radical SAM core domain-containing protein</fullName>
    </recommendedName>
</protein>
<keyword evidence="3" id="KW-1185">Reference proteome</keyword>
<dbReference type="PANTHER" id="PTHR43273:SF3">
    <property type="entry name" value="ANAEROBIC SULFATASE-MATURATING ENZYME HOMOLOG ASLB-RELATED"/>
    <property type="match status" value="1"/>
</dbReference>
<evidence type="ECO:0000313" key="3">
    <source>
        <dbReference type="Proteomes" id="UP000242219"/>
    </source>
</evidence>
<dbReference type="Pfam" id="PF13353">
    <property type="entry name" value="Fer4_12"/>
    <property type="match status" value="1"/>
</dbReference>
<dbReference type="GO" id="GO:0051536">
    <property type="term" value="F:iron-sulfur cluster binding"/>
    <property type="evidence" value="ECO:0007669"/>
    <property type="project" value="UniProtKB-KW"/>
</dbReference>
<dbReference type="InterPro" id="IPR013785">
    <property type="entry name" value="Aldolase_TIM"/>
</dbReference>
<dbReference type="Proteomes" id="UP000242219">
    <property type="component" value="Unassembled WGS sequence"/>
</dbReference>
<organism evidence="2 3">
    <name type="scientific">Candidatus Brocadia sapporoensis</name>
    <dbReference type="NCBI Taxonomy" id="392547"/>
    <lineage>
        <taxon>Bacteria</taxon>
        <taxon>Pseudomonadati</taxon>
        <taxon>Planctomycetota</taxon>
        <taxon>Candidatus Brocadiia</taxon>
        <taxon>Candidatus Brocadiales</taxon>
        <taxon>Candidatus Brocadiaceae</taxon>
        <taxon>Candidatus Brocadia</taxon>
    </lineage>
</organism>
<dbReference type="AlphaFoldDB" id="A0A1V6LXF7"/>